<accession>A0A2T0RS85</accession>
<name>A0A2T0RS85_9ACTN</name>
<evidence type="ECO:0000313" key="1">
    <source>
        <dbReference type="EMBL" id="PRY24056.1"/>
    </source>
</evidence>
<dbReference type="EMBL" id="PVZG01000014">
    <property type="protein sequence ID" value="PRY24056.1"/>
    <property type="molecule type" value="Genomic_DNA"/>
</dbReference>
<evidence type="ECO:0000313" key="2">
    <source>
        <dbReference type="Proteomes" id="UP000239209"/>
    </source>
</evidence>
<protein>
    <submittedName>
        <fullName evidence="1">Uncharacterized protein</fullName>
    </submittedName>
</protein>
<organism evidence="1 2">
    <name type="scientific">Pseudosporangium ferrugineum</name>
    <dbReference type="NCBI Taxonomy" id="439699"/>
    <lineage>
        <taxon>Bacteria</taxon>
        <taxon>Bacillati</taxon>
        <taxon>Actinomycetota</taxon>
        <taxon>Actinomycetes</taxon>
        <taxon>Micromonosporales</taxon>
        <taxon>Micromonosporaceae</taxon>
        <taxon>Pseudosporangium</taxon>
    </lineage>
</organism>
<gene>
    <name evidence="1" type="ORF">CLV70_114189</name>
</gene>
<reference evidence="1 2" key="1">
    <citation type="submission" date="2018-03" db="EMBL/GenBank/DDBJ databases">
        <title>Genomic Encyclopedia of Archaeal and Bacterial Type Strains, Phase II (KMG-II): from individual species to whole genera.</title>
        <authorList>
            <person name="Goeker M."/>
        </authorList>
    </citation>
    <scope>NUCLEOTIDE SEQUENCE [LARGE SCALE GENOMIC DNA]</scope>
    <source>
        <strain evidence="1 2">DSM 45348</strain>
    </source>
</reference>
<comment type="caution">
    <text evidence="1">The sequence shown here is derived from an EMBL/GenBank/DDBJ whole genome shotgun (WGS) entry which is preliminary data.</text>
</comment>
<dbReference type="AlphaFoldDB" id="A0A2T0RS85"/>
<proteinExistence type="predicted"/>
<dbReference type="Proteomes" id="UP000239209">
    <property type="component" value="Unassembled WGS sequence"/>
</dbReference>
<sequence length="212" mass="24015">MSDELVTPANLMFPDRGAWARSRQTVYADDVDMVLEDVGDDPADYATRTEVVQAATELGDLWRQLGREVREANKAARAAWPLYGSRHRKRSAVLALAADRDRLSPEKKAVVEHADAVKHHRQLIGAALEQLRRDAGPGRLHLRTIVNAQKWMPAGACPTWRTIVDRWKQARGHAGEDYAEQVQQRPTDDDAWRLELDRRAQIKMARARGHLC</sequence>
<keyword evidence="2" id="KW-1185">Reference proteome</keyword>
<dbReference type="RefSeq" id="WP_106129448.1">
    <property type="nucleotide sequence ID" value="NZ_PVZG01000014.1"/>
</dbReference>